<dbReference type="EMBL" id="BK015820">
    <property type="protein sequence ID" value="DAE26558.1"/>
    <property type="molecule type" value="Genomic_DNA"/>
</dbReference>
<reference evidence="1" key="1">
    <citation type="journal article" date="2021" name="Proc. Natl. Acad. Sci. U.S.A.">
        <title>A Catalog of Tens of Thousands of Viruses from Human Metagenomes Reveals Hidden Associations with Chronic Diseases.</title>
        <authorList>
            <person name="Tisza M.J."/>
            <person name="Buck C.B."/>
        </authorList>
    </citation>
    <scope>NUCLEOTIDE SEQUENCE</scope>
    <source>
        <strain evidence="1">CtaOv25</strain>
    </source>
</reference>
<accession>A0A8S5R539</accession>
<sequence length="106" mass="12214">MTNYMSIKKLLDEATFELHMITEASLVKDIDHAFTRLRRIREDSHGIVLASKATNDAELDDIEKINKMIDQTIDEAVETGKRLAPIVFVMDIEDYREYLDVLQATI</sequence>
<name>A0A8S5R539_9CAUD</name>
<evidence type="ECO:0000313" key="1">
    <source>
        <dbReference type="EMBL" id="DAE26558.1"/>
    </source>
</evidence>
<organism evidence="1">
    <name type="scientific">Myoviridae sp. ctaOv25</name>
    <dbReference type="NCBI Taxonomy" id="2827290"/>
    <lineage>
        <taxon>Viruses</taxon>
        <taxon>Duplodnaviria</taxon>
        <taxon>Heunggongvirae</taxon>
        <taxon>Uroviricota</taxon>
        <taxon>Caudoviricetes</taxon>
    </lineage>
</organism>
<protein>
    <submittedName>
        <fullName evidence="1">Uncharacterized protein</fullName>
    </submittedName>
</protein>
<proteinExistence type="predicted"/>